<keyword evidence="7" id="KW-1185">Reference proteome</keyword>
<sequence>MATCELSISVVCEPARWASKRSRSGAIDPHARSAPPDILLERVLSYARTHLTRPDLTPAAIAAAHGISLRGLYRLCSRSDISLEQWLIEQRLEGARRTLSAPNGRTRPIGAAAHAWGFRDASHFARRFREAYGVTPRAWQRTPEPRTRPGQPDRTGQHP</sequence>
<keyword evidence="1" id="KW-0805">Transcription regulation</keyword>
<dbReference type="InterPro" id="IPR018062">
    <property type="entry name" value="HTH_AraC-typ_CS"/>
</dbReference>
<dbReference type="PROSITE" id="PS00041">
    <property type="entry name" value="HTH_ARAC_FAMILY_1"/>
    <property type="match status" value="1"/>
</dbReference>
<dbReference type="PANTHER" id="PTHR46796:SF6">
    <property type="entry name" value="ARAC SUBFAMILY"/>
    <property type="match status" value="1"/>
</dbReference>
<dbReference type="EMBL" id="JAMQAW010000007">
    <property type="protein sequence ID" value="MCM2388182.1"/>
    <property type="molecule type" value="Genomic_DNA"/>
</dbReference>
<keyword evidence="3" id="KW-0804">Transcription</keyword>
<evidence type="ECO:0000313" key="7">
    <source>
        <dbReference type="Proteomes" id="UP001431429"/>
    </source>
</evidence>
<evidence type="ECO:0000313" key="6">
    <source>
        <dbReference type="EMBL" id="MCM2388182.1"/>
    </source>
</evidence>
<dbReference type="PROSITE" id="PS01124">
    <property type="entry name" value="HTH_ARAC_FAMILY_2"/>
    <property type="match status" value="1"/>
</dbReference>
<proteinExistence type="predicted"/>
<dbReference type="Gene3D" id="1.10.10.60">
    <property type="entry name" value="Homeodomain-like"/>
    <property type="match status" value="1"/>
</dbReference>
<evidence type="ECO:0000256" key="1">
    <source>
        <dbReference type="ARBA" id="ARBA00023015"/>
    </source>
</evidence>
<comment type="caution">
    <text evidence="6">The sequence shown here is derived from an EMBL/GenBank/DDBJ whole genome shotgun (WGS) entry which is preliminary data.</text>
</comment>
<evidence type="ECO:0000256" key="4">
    <source>
        <dbReference type="SAM" id="MobiDB-lite"/>
    </source>
</evidence>
<gene>
    <name evidence="6" type="ORF">NBG84_07670</name>
</gene>
<evidence type="ECO:0000256" key="3">
    <source>
        <dbReference type="ARBA" id="ARBA00023163"/>
    </source>
</evidence>
<feature type="region of interest" description="Disordered" evidence="4">
    <location>
        <begin position="135"/>
        <end position="159"/>
    </location>
</feature>
<protein>
    <submittedName>
        <fullName evidence="6">Helix-turn-helix transcriptional regulator</fullName>
    </submittedName>
</protein>
<name>A0ABT0UHS4_9ACTN</name>
<keyword evidence="2" id="KW-0238">DNA-binding</keyword>
<dbReference type="SUPFAM" id="SSF46689">
    <property type="entry name" value="Homeodomain-like"/>
    <property type="match status" value="1"/>
</dbReference>
<reference evidence="6" key="1">
    <citation type="submission" date="2022-06" db="EMBL/GenBank/DDBJ databases">
        <title>Genome public.</title>
        <authorList>
            <person name="Sun Q."/>
        </authorList>
    </citation>
    <scope>NUCLEOTIDE SEQUENCE</scope>
    <source>
        <strain evidence="6">CWNU-1</strain>
    </source>
</reference>
<accession>A0ABT0UHS4</accession>
<dbReference type="InterPro" id="IPR050204">
    <property type="entry name" value="AraC_XylS_family_regulators"/>
</dbReference>
<dbReference type="PANTHER" id="PTHR46796">
    <property type="entry name" value="HTH-TYPE TRANSCRIPTIONAL ACTIVATOR RHAS-RELATED"/>
    <property type="match status" value="1"/>
</dbReference>
<organism evidence="6 7">
    <name type="scientific">Streptomyces albipurpureus</name>
    <dbReference type="NCBI Taxonomy" id="2897419"/>
    <lineage>
        <taxon>Bacteria</taxon>
        <taxon>Bacillati</taxon>
        <taxon>Actinomycetota</taxon>
        <taxon>Actinomycetes</taxon>
        <taxon>Kitasatosporales</taxon>
        <taxon>Streptomycetaceae</taxon>
        <taxon>Streptomyces</taxon>
    </lineage>
</organism>
<evidence type="ECO:0000259" key="5">
    <source>
        <dbReference type="PROSITE" id="PS01124"/>
    </source>
</evidence>
<evidence type="ECO:0000256" key="2">
    <source>
        <dbReference type="ARBA" id="ARBA00023125"/>
    </source>
</evidence>
<dbReference type="SMART" id="SM00342">
    <property type="entry name" value="HTH_ARAC"/>
    <property type="match status" value="1"/>
</dbReference>
<feature type="domain" description="HTH araC/xylS-type" evidence="5">
    <location>
        <begin position="41"/>
        <end position="142"/>
    </location>
</feature>
<dbReference type="InterPro" id="IPR009057">
    <property type="entry name" value="Homeodomain-like_sf"/>
</dbReference>
<dbReference type="RefSeq" id="WP_250918535.1">
    <property type="nucleotide sequence ID" value="NZ_JAMQAW010000007.1"/>
</dbReference>
<dbReference type="Pfam" id="PF12833">
    <property type="entry name" value="HTH_18"/>
    <property type="match status" value="1"/>
</dbReference>
<dbReference type="InterPro" id="IPR018060">
    <property type="entry name" value="HTH_AraC"/>
</dbReference>
<dbReference type="Proteomes" id="UP001431429">
    <property type="component" value="Unassembled WGS sequence"/>
</dbReference>